<dbReference type="EMBL" id="BLIY01000007">
    <property type="protein sequence ID" value="GFE53608.1"/>
    <property type="molecule type" value="Genomic_DNA"/>
</dbReference>
<evidence type="ECO:0000256" key="2">
    <source>
        <dbReference type="SAM" id="SignalP"/>
    </source>
</evidence>
<organism evidence="3 4">
    <name type="scientific">Babesia ovis</name>
    <dbReference type="NCBI Taxonomy" id="5869"/>
    <lineage>
        <taxon>Eukaryota</taxon>
        <taxon>Sar</taxon>
        <taxon>Alveolata</taxon>
        <taxon>Apicomplexa</taxon>
        <taxon>Aconoidasida</taxon>
        <taxon>Piroplasmida</taxon>
        <taxon>Babesiidae</taxon>
        <taxon>Babesia</taxon>
    </lineage>
</organism>
<dbReference type="OrthoDB" id="360041at2759"/>
<protein>
    <submittedName>
        <fullName evidence="3">Erythrocyte binding protein, putative</fullName>
    </submittedName>
</protein>
<feature type="region of interest" description="Disordered" evidence="1">
    <location>
        <begin position="414"/>
        <end position="435"/>
    </location>
</feature>
<evidence type="ECO:0000256" key="1">
    <source>
        <dbReference type="SAM" id="MobiDB-lite"/>
    </source>
</evidence>
<proteinExistence type="predicted"/>
<feature type="chain" id="PRO_5040811303" evidence="2">
    <location>
        <begin position="20"/>
        <end position="451"/>
    </location>
</feature>
<dbReference type="Proteomes" id="UP001057455">
    <property type="component" value="Unassembled WGS sequence"/>
</dbReference>
<evidence type="ECO:0000313" key="4">
    <source>
        <dbReference type="Proteomes" id="UP001057455"/>
    </source>
</evidence>
<comment type="caution">
    <text evidence="3">The sequence shown here is derived from an EMBL/GenBank/DDBJ whole genome shotgun (WGS) entry which is preliminary data.</text>
</comment>
<name>A0A9W5WU69_BABOV</name>
<keyword evidence="2" id="KW-0732">Signal</keyword>
<dbReference type="AlphaFoldDB" id="A0A9W5WU69"/>
<feature type="signal peptide" evidence="2">
    <location>
        <begin position="1"/>
        <end position="19"/>
    </location>
</feature>
<reference evidence="3" key="1">
    <citation type="submission" date="2019-12" db="EMBL/GenBank/DDBJ databases">
        <title>Genome sequence of Babesia ovis.</title>
        <authorList>
            <person name="Yamagishi J."/>
            <person name="Sevinc F."/>
            <person name="Xuan X."/>
        </authorList>
    </citation>
    <scope>NUCLEOTIDE SEQUENCE</scope>
    <source>
        <strain evidence="3">Selcuk</strain>
    </source>
</reference>
<evidence type="ECO:0000313" key="3">
    <source>
        <dbReference type="EMBL" id="GFE53608.1"/>
    </source>
</evidence>
<sequence>MDAVYKLFILLLVLRTTCSRRTSNVDRSRLSNRWEHPNQYTHTERVKPTIQRSTAFVTPRLQGDVTSLRTRLQYGSRVQAPLYSITRNGVCLPEDVGLYGRTVISYECLYTKDGKTQTGDEWEREQIKAANAMAPKKLKKPKKEITKRARDPADVEPYKRLIIPPPYNTTGMLLREGEPYLVLSSWLPGIESDDILVAMDYAPGDTYVPKRYAKDNLHKLEVTDKIHQYYEAIEAVPRGFEQHEKSYNSTYNDVFNQMVENNEDMGHYSQYTKAKDRPPMLLINAPKNTIVKQFEFRTFGRKRDPNHPNRYNKSGLKEEPIPDRIQRAYRPFSYLDLRHIQCNMEDGTLQIRAKLTHIPPPPDMRKIFHLQVGNDHVSEPRFFPNEQVHGWMYNWHHFEKYDLDFDISKFKHPEMDPEERDRMEMPDDDEITQKEITKIMREIDRHEKKDR</sequence>
<gene>
    <name evidence="3" type="ORF">BaOVIS_010120</name>
</gene>
<accession>A0A9W5WU69</accession>
<keyword evidence="4" id="KW-1185">Reference proteome</keyword>